<evidence type="ECO:0000313" key="4">
    <source>
        <dbReference type="EMBL" id="VFQ70441.1"/>
    </source>
</evidence>
<dbReference type="GO" id="GO:0003697">
    <property type="term" value="F:single-stranded DNA binding"/>
    <property type="evidence" value="ECO:0007669"/>
    <property type="project" value="InterPro"/>
</dbReference>
<dbReference type="InterPro" id="IPR013742">
    <property type="entry name" value="Whirly"/>
</dbReference>
<sequence length="289" mass="31948">MPVIFYAELGCPTVIRLLLLWLRDLSLSLRCLSRIFLIFGALLAVYITWLSLVQTFNSISHSHLKVSNLRMLKISKHLGSSLRCLSPRAGMATAAISYGANGSLRHKVYAPYTIFKGKAALSASPIPPTFTKSNLGNLVVDRKGVILLTFSPAVGERKYDWEKKQMFALSATEVGALLSLGPDESCEFFHDPSMKQSNAGEVRKSMSIKAHSDNSGYFMSLNVVNNVLKTNDRLTVPVTSAEFAVMQTAFSFALPYILGWNHYIDGQQTSTDQMPSGNVARFPVSEWDK</sequence>
<keyword evidence="5" id="KW-1185">Reference proteome</keyword>
<gene>
    <name evidence="4" type="ORF">CCAM_LOCUS12217</name>
</gene>
<evidence type="ECO:0000256" key="2">
    <source>
        <dbReference type="ARBA" id="ARBA00022946"/>
    </source>
</evidence>
<feature type="transmembrane region" description="Helical" evidence="3">
    <location>
        <begin position="35"/>
        <end position="52"/>
    </location>
</feature>
<keyword evidence="3" id="KW-1133">Transmembrane helix</keyword>
<keyword evidence="3" id="KW-0812">Transmembrane</keyword>
<proteinExistence type="inferred from homology"/>
<comment type="similarity">
    <text evidence="1">Belongs to the Whirly family.</text>
</comment>
<dbReference type="SUPFAM" id="SSF54447">
    <property type="entry name" value="ssDNA-binding transcriptional regulator domain"/>
    <property type="match status" value="1"/>
</dbReference>
<protein>
    <submittedName>
        <fullName evidence="4">Uncharacterized protein</fullName>
    </submittedName>
</protein>
<dbReference type="OrthoDB" id="511009at2759"/>
<accession>A0A484L2A7</accession>
<feature type="transmembrane region" description="Helical" evidence="3">
    <location>
        <begin position="6"/>
        <end position="23"/>
    </location>
</feature>
<keyword evidence="3" id="KW-0472">Membrane</keyword>
<dbReference type="Gene3D" id="2.30.31.10">
    <property type="entry name" value="Transcriptional Coactivator Pc4, Chain A"/>
    <property type="match status" value="1"/>
</dbReference>
<dbReference type="PANTHER" id="PTHR31745:SF1">
    <property type="entry name" value="SINGLE-STRANDED DNA-BINDING PROTEIN WHY2, MITOCHONDRIAL"/>
    <property type="match status" value="1"/>
</dbReference>
<dbReference type="Proteomes" id="UP000595140">
    <property type="component" value="Unassembled WGS sequence"/>
</dbReference>
<dbReference type="GO" id="GO:0006355">
    <property type="term" value="P:regulation of DNA-templated transcription"/>
    <property type="evidence" value="ECO:0007669"/>
    <property type="project" value="InterPro"/>
</dbReference>
<keyword evidence="2" id="KW-0809">Transit peptide</keyword>
<dbReference type="GO" id="GO:0006952">
    <property type="term" value="P:defense response"/>
    <property type="evidence" value="ECO:0007669"/>
    <property type="project" value="InterPro"/>
</dbReference>
<reference evidence="4 5" key="1">
    <citation type="submission" date="2018-04" db="EMBL/GenBank/DDBJ databases">
        <authorList>
            <person name="Vogel A."/>
        </authorList>
    </citation>
    <scope>NUCLEOTIDE SEQUENCE [LARGE SCALE GENOMIC DNA]</scope>
</reference>
<evidence type="ECO:0000256" key="3">
    <source>
        <dbReference type="SAM" id="Phobius"/>
    </source>
</evidence>
<organism evidence="4 5">
    <name type="scientific">Cuscuta campestris</name>
    <dbReference type="NCBI Taxonomy" id="132261"/>
    <lineage>
        <taxon>Eukaryota</taxon>
        <taxon>Viridiplantae</taxon>
        <taxon>Streptophyta</taxon>
        <taxon>Embryophyta</taxon>
        <taxon>Tracheophyta</taxon>
        <taxon>Spermatophyta</taxon>
        <taxon>Magnoliopsida</taxon>
        <taxon>eudicotyledons</taxon>
        <taxon>Gunneridae</taxon>
        <taxon>Pentapetalae</taxon>
        <taxon>asterids</taxon>
        <taxon>lamiids</taxon>
        <taxon>Solanales</taxon>
        <taxon>Convolvulaceae</taxon>
        <taxon>Cuscuteae</taxon>
        <taxon>Cuscuta</taxon>
        <taxon>Cuscuta subgen. Grammica</taxon>
        <taxon>Cuscuta sect. Cleistogrammica</taxon>
    </lineage>
</organism>
<evidence type="ECO:0000313" key="5">
    <source>
        <dbReference type="Proteomes" id="UP000595140"/>
    </source>
</evidence>
<dbReference type="EMBL" id="OOIL02000890">
    <property type="protein sequence ID" value="VFQ70441.1"/>
    <property type="molecule type" value="Genomic_DNA"/>
</dbReference>
<dbReference type="InterPro" id="IPR009044">
    <property type="entry name" value="ssDNA-bd_transcriptional_reg"/>
</dbReference>
<dbReference type="PANTHER" id="PTHR31745">
    <property type="entry name" value="SINGLE-STRANDED DNA-BINDING PROTEIN WHY2, MITOCHONDRIAL"/>
    <property type="match status" value="1"/>
</dbReference>
<dbReference type="AlphaFoldDB" id="A0A484L2A7"/>
<dbReference type="Pfam" id="PF08536">
    <property type="entry name" value="Whirly"/>
    <property type="match status" value="1"/>
</dbReference>
<name>A0A484L2A7_9ASTE</name>
<evidence type="ECO:0000256" key="1">
    <source>
        <dbReference type="ARBA" id="ARBA00006061"/>
    </source>
</evidence>